<evidence type="ECO:0000313" key="3">
    <source>
        <dbReference type="Proteomes" id="UP000005580"/>
    </source>
</evidence>
<organism evidence="2 3">
    <name type="scientific">Hoylesella oralis ATCC 33269</name>
    <dbReference type="NCBI Taxonomy" id="873533"/>
    <lineage>
        <taxon>Bacteria</taxon>
        <taxon>Pseudomonadati</taxon>
        <taxon>Bacteroidota</taxon>
        <taxon>Bacteroidia</taxon>
        <taxon>Bacteroidales</taxon>
        <taxon>Prevotellaceae</taxon>
        <taxon>Hoylesella</taxon>
    </lineage>
</organism>
<feature type="region of interest" description="Disordered" evidence="1">
    <location>
        <begin position="28"/>
        <end position="58"/>
    </location>
</feature>
<proteinExistence type="predicted"/>
<dbReference type="STRING" id="28134.SAMN05444288_1963"/>
<accession>E7RQD4</accession>
<protein>
    <submittedName>
        <fullName evidence="2">Uncharacterized protein</fullName>
    </submittedName>
</protein>
<name>E7RQD4_9BACT</name>
<evidence type="ECO:0000313" key="2">
    <source>
        <dbReference type="EMBL" id="EFZ36472.1"/>
    </source>
</evidence>
<evidence type="ECO:0000256" key="1">
    <source>
        <dbReference type="SAM" id="MobiDB-lite"/>
    </source>
</evidence>
<dbReference type="HOGENOM" id="CLU_2975545_0_0_10"/>
<comment type="caution">
    <text evidence="2">The sequence shown here is derived from an EMBL/GenBank/DDBJ whole genome shotgun (WGS) entry which is preliminary data.</text>
</comment>
<dbReference type="RefSeq" id="WP_004369514.1">
    <property type="nucleotide sequence ID" value="NZ_GL833119.1"/>
</dbReference>
<dbReference type="Proteomes" id="UP000005580">
    <property type="component" value="Unassembled WGS sequence"/>
</dbReference>
<dbReference type="EMBL" id="AEPE02000005">
    <property type="protein sequence ID" value="EFZ36472.1"/>
    <property type="molecule type" value="Genomic_DNA"/>
</dbReference>
<keyword evidence="3" id="KW-1185">Reference proteome</keyword>
<gene>
    <name evidence="2" type="ORF">HMPREF0663_11385</name>
</gene>
<dbReference type="AlphaFoldDB" id="E7RQD4"/>
<reference evidence="2" key="1">
    <citation type="submission" date="2011-01" db="EMBL/GenBank/DDBJ databases">
        <authorList>
            <person name="Muzny D."/>
            <person name="Qin X."/>
            <person name="Buhay C."/>
            <person name="Dugan-Rocha S."/>
            <person name="Ding Y."/>
            <person name="Chen G."/>
            <person name="Hawes A."/>
            <person name="Holder M."/>
            <person name="Jhangiani S."/>
            <person name="Johnson A."/>
            <person name="Khan Z."/>
            <person name="Li Z."/>
            <person name="Liu W."/>
            <person name="Liu X."/>
            <person name="Perez L."/>
            <person name="Shen H."/>
            <person name="Wang Q."/>
            <person name="Watt J."/>
            <person name="Xi L."/>
            <person name="Xin Y."/>
            <person name="Zhou J."/>
            <person name="Deng J."/>
            <person name="Jiang H."/>
            <person name="Liu Y."/>
            <person name="Qu J."/>
            <person name="Song X.-Z."/>
            <person name="Zhang L."/>
            <person name="Villasana D."/>
            <person name="Johnson A."/>
            <person name="Liu J."/>
            <person name="Liyanage D."/>
            <person name="Lorensuhewa L."/>
            <person name="Robinson T."/>
            <person name="Song A."/>
            <person name="Song B.-B."/>
            <person name="Dinh H."/>
            <person name="Thornton R."/>
            <person name="Coyle M."/>
            <person name="Francisco L."/>
            <person name="Jackson L."/>
            <person name="Javaid M."/>
            <person name="Korchina V."/>
            <person name="Kovar C."/>
            <person name="Mata R."/>
            <person name="Mathew T."/>
            <person name="Ngo R."/>
            <person name="Nguyen L."/>
            <person name="Nguyen N."/>
            <person name="Okwuonu G."/>
            <person name="Ongeri F."/>
            <person name="Pham C."/>
            <person name="Simmons D."/>
            <person name="Wilczek-Boney K."/>
            <person name="Hale W."/>
            <person name="Jakkamsetti A."/>
            <person name="Pham P."/>
            <person name="Ruth R."/>
            <person name="San Lucas F."/>
            <person name="Warren J."/>
            <person name="Zhang J."/>
            <person name="Zhao Z."/>
            <person name="Zhou C."/>
            <person name="Zhu D."/>
            <person name="Lee S."/>
            <person name="Bess C."/>
            <person name="Blankenburg K."/>
            <person name="Forbes L."/>
            <person name="Fu Q."/>
            <person name="Gubbala S."/>
            <person name="Hirani K."/>
            <person name="Jayaseelan J.C."/>
            <person name="Lara F."/>
            <person name="Munidasa M."/>
            <person name="Palculict T."/>
            <person name="Patil S."/>
            <person name="Pu L.-L."/>
            <person name="Saada N."/>
            <person name="Tang L."/>
            <person name="Weissenberger G."/>
            <person name="Zhu Y."/>
            <person name="Hemphill L."/>
            <person name="Shang Y."/>
            <person name="Youmans B."/>
            <person name="Ayvaz T."/>
            <person name="Ross M."/>
            <person name="Santibanez J."/>
            <person name="Aqrawi P."/>
            <person name="Gross S."/>
            <person name="Joshi V."/>
            <person name="Fowler G."/>
            <person name="Nazareth L."/>
            <person name="Reid J."/>
            <person name="Worley K."/>
            <person name="Petrosino J."/>
            <person name="Highlander S."/>
            <person name="Gibbs R."/>
        </authorList>
    </citation>
    <scope>NUCLEOTIDE SEQUENCE [LARGE SCALE GENOMIC DNA]</scope>
    <source>
        <strain evidence="2">ATCC 33269</strain>
    </source>
</reference>
<sequence length="58" mass="6302">MKKVYVFPVCWKTVCRNEILAGSSSHISEEGDINIGGQSSAGDADEAASKSMDFEFEE</sequence>